<dbReference type="PANTHER" id="PTHR33365">
    <property type="entry name" value="YALI0B05434P"/>
    <property type="match status" value="1"/>
</dbReference>
<comment type="similarity">
    <text evidence="3">Belongs to the ustYa family.</text>
</comment>
<dbReference type="OrthoDB" id="3687641at2759"/>
<dbReference type="Pfam" id="PF11807">
    <property type="entry name" value="UstYa"/>
    <property type="match status" value="1"/>
</dbReference>
<dbReference type="AlphaFoldDB" id="A0A9P6D2K4"/>
<proteinExistence type="inferred from homology"/>
<sequence>MILTGSIDRDPIEIPGSFDTVALTLLRDTTHFQMNLSDPLSRLEWITLSDHPFVIHVGKSRRAFQVSLFHQLHCVHVMEEAFLRGEYHGLNSHHIQHCLNYLRQLFLCSADDTLEDGDFELDFEDRNGGTKICRDWEAVDFFVRQDLARWHQDNSK</sequence>
<evidence type="ECO:0000256" key="2">
    <source>
        <dbReference type="ARBA" id="ARBA00023002"/>
    </source>
</evidence>
<dbReference type="GO" id="GO:0043386">
    <property type="term" value="P:mycotoxin biosynthetic process"/>
    <property type="evidence" value="ECO:0007669"/>
    <property type="project" value="InterPro"/>
</dbReference>
<dbReference type="InterPro" id="IPR021765">
    <property type="entry name" value="UstYa-like"/>
</dbReference>
<evidence type="ECO:0000256" key="1">
    <source>
        <dbReference type="ARBA" id="ARBA00004685"/>
    </source>
</evidence>
<evidence type="ECO:0000256" key="3">
    <source>
        <dbReference type="ARBA" id="ARBA00035112"/>
    </source>
</evidence>
<reference evidence="4" key="1">
    <citation type="submission" date="2020-11" db="EMBL/GenBank/DDBJ databases">
        <authorList>
            <consortium name="DOE Joint Genome Institute"/>
            <person name="Ahrendt S."/>
            <person name="Riley R."/>
            <person name="Andreopoulos W."/>
            <person name="Labutti K."/>
            <person name="Pangilinan J."/>
            <person name="Ruiz-Duenas F.J."/>
            <person name="Barrasa J.M."/>
            <person name="Sanchez-Garcia M."/>
            <person name="Camarero S."/>
            <person name="Miyauchi S."/>
            <person name="Serrano A."/>
            <person name="Linde D."/>
            <person name="Babiker R."/>
            <person name="Drula E."/>
            <person name="Ayuso-Fernandez I."/>
            <person name="Pacheco R."/>
            <person name="Padilla G."/>
            <person name="Ferreira P."/>
            <person name="Barriuso J."/>
            <person name="Kellner H."/>
            <person name="Castanera R."/>
            <person name="Alfaro M."/>
            <person name="Ramirez L."/>
            <person name="Pisabarro A.G."/>
            <person name="Kuo A."/>
            <person name="Tritt A."/>
            <person name="Lipzen A."/>
            <person name="He G."/>
            <person name="Yan M."/>
            <person name="Ng V."/>
            <person name="Cullen D."/>
            <person name="Martin F."/>
            <person name="Rosso M.-N."/>
            <person name="Henrissat B."/>
            <person name="Hibbett D."/>
            <person name="Martinez A.T."/>
            <person name="Grigoriev I.V."/>
        </authorList>
    </citation>
    <scope>NUCLEOTIDE SEQUENCE</scope>
    <source>
        <strain evidence="4">CIRM-BRFM 674</strain>
    </source>
</reference>
<name>A0A9P6D2K4_9AGAR</name>
<comment type="pathway">
    <text evidence="1">Mycotoxin biosynthesis.</text>
</comment>
<keyword evidence="2" id="KW-0560">Oxidoreductase</keyword>
<gene>
    <name evidence="4" type="ORF">BDN70DRAFT_594703</name>
</gene>
<keyword evidence="5" id="KW-1185">Reference proteome</keyword>
<dbReference type="GO" id="GO:0016491">
    <property type="term" value="F:oxidoreductase activity"/>
    <property type="evidence" value="ECO:0007669"/>
    <property type="project" value="UniProtKB-KW"/>
</dbReference>
<evidence type="ECO:0000313" key="5">
    <source>
        <dbReference type="Proteomes" id="UP000807469"/>
    </source>
</evidence>
<organism evidence="4 5">
    <name type="scientific">Pholiota conissans</name>
    <dbReference type="NCBI Taxonomy" id="109636"/>
    <lineage>
        <taxon>Eukaryota</taxon>
        <taxon>Fungi</taxon>
        <taxon>Dikarya</taxon>
        <taxon>Basidiomycota</taxon>
        <taxon>Agaricomycotina</taxon>
        <taxon>Agaricomycetes</taxon>
        <taxon>Agaricomycetidae</taxon>
        <taxon>Agaricales</taxon>
        <taxon>Agaricineae</taxon>
        <taxon>Strophariaceae</taxon>
        <taxon>Pholiota</taxon>
    </lineage>
</organism>
<evidence type="ECO:0000313" key="4">
    <source>
        <dbReference type="EMBL" id="KAF9480758.1"/>
    </source>
</evidence>
<dbReference type="PANTHER" id="PTHR33365:SF11">
    <property type="entry name" value="TAT PATHWAY SIGNAL SEQUENCE"/>
    <property type="match status" value="1"/>
</dbReference>
<protein>
    <submittedName>
        <fullName evidence="4">Uncharacterized protein</fullName>
    </submittedName>
</protein>
<accession>A0A9P6D2K4</accession>
<comment type="caution">
    <text evidence="4">The sequence shown here is derived from an EMBL/GenBank/DDBJ whole genome shotgun (WGS) entry which is preliminary data.</text>
</comment>
<dbReference type="Proteomes" id="UP000807469">
    <property type="component" value="Unassembled WGS sequence"/>
</dbReference>
<dbReference type="EMBL" id="MU155189">
    <property type="protein sequence ID" value="KAF9480758.1"/>
    <property type="molecule type" value="Genomic_DNA"/>
</dbReference>